<dbReference type="STRING" id="1684307.A0A316UFI4"/>
<keyword evidence="17" id="KW-1185">Reference proteome</keyword>
<proteinExistence type="inferred from homology"/>
<evidence type="ECO:0000313" key="17">
    <source>
        <dbReference type="Proteomes" id="UP000245942"/>
    </source>
</evidence>
<evidence type="ECO:0000256" key="5">
    <source>
        <dbReference type="ARBA" id="ARBA00018464"/>
    </source>
</evidence>
<dbReference type="EC" id="5.3.1.16" evidence="4"/>
<comment type="pathway">
    <text evidence="2">Amino-acid biosynthesis; L-histidine biosynthesis; L-histidine from 5-phospho-alpha-D-ribose 1-diphosphate: step 4/9.</text>
</comment>
<gene>
    <name evidence="16" type="ORF">BCV69DRAFT_279978</name>
</gene>
<comment type="similarity">
    <text evidence="3 13">Belongs to the HisA/HisF family.</text>
</comment>
<dbReference type="GO" id="GO:0000105">
    <property type="term" value="P:L-histidine biosynthetic process"/>
    <property type="evidence" value="ECO:0007669"/>
    <property type="project" value="UniProtKB-UniPathway"/>
</dbReference>
<evidence type="ECO:0000313" key="16">
    <source>
        <dbReference type="EMBL" id="PWN24077.1"/>
    </source>
</evidence>
<evidence type="ECO:0000256" key="11">
    <source>
        <dbReference type="ARBA" id="ARBA00030547"/>
    </source>
</evidence>
<dbReference type="Gene3D" id="3.20.20.70">
    <property type="entry name" value="Aldolase class I"/>
    <property type="match status" value="1"/>
</dbReference>
<evidence type="ECO:0000256" key="4">
    <source>
        <dbReference type="ARBA" id="ARBA00012550"/>
    </source>
</evidence>
<dbReference type="GO" id="GO:0003949">
    <property type="term" value="F:1-(5-phosphoribosyl)-5-[(5-phosphoribosylamino)methylideneamino]imidazole-4-carboxamide isomerase activity"/>
    <property type="evidence" value="ECO:0007669"/>
    <property type="project" value="UniProtKB-EC"/>
</dbReference>
<feature type="region of interest" description="Disordered" evidence="14">
    <location>
        <begin position="765"/>
        <end position="804"/>
    </location>
</feature>
<dbReference type="FunFam" id="3.20.20.70:FF:000110">
    <property type="entry name" value="1-(5-phosphoribosyl)-5-[(5-phosphoribosylamino)methylideneamino] imidazole-4-carboxamide isomerase, chloroplastic"/>
    <property type="match status" value="1"/>
</dbReference>
<dbReference type="Pfam" id="PF00977">
    <property type="entry name" value="His_biosynth"/>
    <property type="match status" value="1"/>
</dbReference>
<feature type="compositionally biased region" description="Acidic residues" evidence="14">
    <location>
        <begin position="776"/>
        <end position="789"/>
    </location>
</feature>
<dbReference type="SUPFAM" id="SSF51366">
    <property type="entry name" value="Ribulose-phoshate binding barrel"/>
    <property type="match status" value="1"/>
</dbReference>
<evidence type="ECO:0000256" key="12">
    <source>
        <dbReference type="ARBA" id="ARBA00031376"/>
    </source>
</evidence>
<name>A0A316UFI4_9BASI</name>
<keyword evidence="6 13" id="KW-0028">Amino-acid biosynthesis</keyword>
<dbReference type="NCBIfam" id="TIGR02129">
    <property type="entry name" value="hisA_euk"/>
    <property type="match status" value="1"/>
</dbReference>
<dbReference type="InterPro" id="IPR013079">
    <property type="entry name" value="6Phosfructo_kin"/>
</dbReference>
<dbReference type="Proteomes" id="UP000245942">
    <property type="component" value="Unassembled WGS sequence"/>
</dbReference>
<keyword evidence="9 13" id="KW-0368">Histidine biosynthesis</keyword>
<sequence>MAAPLYTTASGQLFHAGKILIATVGLPARGKTHLAHALERYLRWLGVKATAMSLGDYRRRVLGGAENLPPDYFINGPKKPETDALRERVLAEFDESVLEFFATGGQSVIYDANNGTQAQRYRIREKFGKAGIHVMFLESICDDPAIIEANVRSVKISSPDYVNWDQEKAVQDFYNRIKGHEQYYEPIENPSFPYIKVINVGQQIIVNNIQGYLQSRIVFFLMNIHNRQRTIYFARAGEALIDHLYKADADLSSLGWQYAQKLCKFLMQHREEAAEASVQRAKEGILTPGGHTPGTGPGEAGRTMEVWTSARKRSAHTALAFADQGYRVIERSQLSEINPGVVDGLTPEEISERFPDEWEKKIKDPYGHRYPRAESYHDLSIRLEPIIFELERATSDVLIVGQSSVLRCLIAYCQGRKPQEIPGIQVKEGELWEMVPKAYGMAENIVEFWDQAKERQNRDEAYYRERRLSDKAAGLSLSNAQLKMQRRVSLFRPCIDIHEGQVKQIVGGTLDDQGNNVKTNFVATHSPAYYANFYQQHGLVGGHVIKLGPRNDEAAVEALRAWPDSLQVGGGITEANAQEWLDKGASKVIVTSYLFPDAKFSLERLQALSHLVGRDRLVVDVSCRRKGDKWVVAMNRWQDLTDMEVNAESLHLLAQYCSEFLVHAADVEGLCQGIDQDLVAKLAEWIPDHAGPTPPASAGGSTPTRRGSIGGKATGPVAVTYAGGARHLGDLELVDRLSRGKVDLTFGSALDIFGGSGVSMSELVQWNRTKGRQGAEEQEDEDDDDDDGYDSAGSDAEQEDQTIS</sequence>
<evidence type="ECO:0000256" key="2">
    <source>
        <dbReference type="ARBA" id="ARBA00005133"/>
    </source>
</evidence>
<protein>
    <recommendedName>
        <fullName evidence="5">1-(5-phosphoribosyl)-5-[(5-phosphoribosylamino)methylideneamino] imidazole-4-carboxamide isomerase</fullName>
        <ecNumber evidence="4">5.3.1.16</ecNumber>
    </recommendedName>
    <alternativeName>
        <fullName evidence="12">5-proFAR isomerase</fullName>
    </alternativeName>
    <alternativeName>
        <fullName evidence="11">Phosphoribosylformimino-5-aminoimidazole carboxamide ribotide isomerase</fullName>
    </alternativeName>
</protein>
<dbReference type="InterPro" id="IPR003094">
    <property type="entry name" value="6Pfruct_kin"/>
</dbReference>
<dbReference type="CDD" id="cd04723">
    <property type="entry name" value="HisA_HisF"/>
    <property type="match status" value="1"/>
</dbReference>
<dbReference type="InterPro" id="IPR027417">
    <property type="entry name" value="P-loop_NTPase"/>
</dbReference>
<evidence type="ECO:0000256" key="7">
    <source>
        <dbReference type="ARBA" id="ARBA00022741"/>
    </source>
</evidence>
<dbReference type="SUPFAM" id="SSF52540">
    <property type="entry name" value="P-loop containing nucleoside triphosphate hydrolases"/>
    <property type="match status" value="1"/>
</dbReference>
<dbReference type="InterPro" id="IPR013078">
    <property type="entry name" value="His_Pase_superF_clade-1"/>
</dbReference>
<keyword evidence="7" id="KW-0547">Nucleotide-binding</keyword>
<evidence type="ECO:0000256" key="10">
    <source>
        <dbReference type="ARBA" id="ARBA00023235"/>
    </source>
</evidence>
<keyword evidence="8" id="KW-0067">ATP-binding</keyword>
<evidence type="ECO:0000256" key="9">
    <source>
        <dbReference type="ARBA" id="ARBA00023102"/>
    </source>
</evidence>
<dbReference type="GO" id="GO:0004331">
    <property type="term" value="F:fructose-2,6-bisphosphate 2-phosphatase activity"/>
    <property type="evidence" value="ECO:0007669"/>
    <property type="project" value="TreeGrafter"/>
</dbReference>
<dbReference type="PANTHER" id="PTHR10606">
    <property type="entry name" value="6-PHOSPHOFRUCTO-2-KINASE/FRUCTOSE-2,6-BISPHOSPHATASE"/>
    <property type="match status" value="1"/>
</dbReference>
<dbReference type="RefSeq" id="XP_025351237.1">
    <property type="nucleotide sequence ID" value="XM_025491441.1"/>
</dbReference>
<dbReference type="InterPro" id="IPR011858">
    <property type="entry name" value="His6/HISN3"/>
</dbReference>
<dbReference type="OrthoDB" id="267323at2759"/>
<feature type="domain" description="6-phosphofructo-2-kinase" evidence="15">
    <location>
        <begin position="9"/>
        <end position="226"/>
    </location>
</feature>
<dbReference type="FunFam" id="3.40.50.300:FF:001280">
    <property type="entry name" value="Related to 6-phosphofructo-2-kinase"/>
    <property type="match status" value="1"/>
</dbReference>
<accession>A0A316UFI4</accession>
<feature type="region of interest" description="Disordered" evidence="14">
    <location>
        <begin position="690"/>
        <end position="712"/>
    </location>
</feature>
<evidence type="ECO:0000256" key="14">
    <source>
        <dbReference type="SAM" id="MobiDB-lite"/>
    </source>
</evidence>
<dbReference type="SMART" id="SM00855">
    <property type="entry name" value="PGAM"/>
    <property type="match status" value="1"/>
</dbReference>
<dbReference type="PRINTS" id="PR00991">
    <property type="entry name" value="6PFRUCTKNASE"/>
</dbReference>
<dbReference type="UniPathway" id="UPA00031">
    <property type="reaction ID" value="UER00009"/>
</dbReference>
<evidence type="ECO:0000256" key="13">
    <source>
        <dbReference type="RuleBase" id="RU003657"/>
    </source>
</evidence>
<reference evidence="16 17" key="1">
    <citation type="journal article" date="2018" name="Mol. Biol. Evol.">
        <title>Broad Genomic Sampling Reveals a Smut Pathogenic Ancestry of the Fungal Clade Ustilaginomycotina.</title>
        <authorList>
            <person name="Kijpornyongpan T."/>
            <person name="Mondo S.J."/>
            <person name="Barry K."/>
            <person name="Sandor L."/>
            <person name="Lee J."/>
            <person name="Lipzen A."/>
            <person name="Pangilinan J."/>
            <person name="LaButti K."/>
            <person name="Hainaut M."/>
            <person name="Henrissat B."/>
            <person name="Grigoriev I.V."/>
            <person name="Spatafora J.W."/>
            <person name="Aime M.C."/>
        </authorList>
    </citation>
    <scope>NUCLEOTIDE SEQUENCE [LARGE SCALE GENOMIC DNA]</scope>
    <source>
        <strain evidence="16 17">MCA 4718</strain>
    </source>
</reference>
<keyword evidence="10 16" id="KW-0413">Isomerase</keyword>
<dbReference type="Pfam" id="PF00300">
    <property type="entry name" value="His_Phos_1"/>
    <property type="match status" value="1"/>
</dbReference>
<dbReference type="GO" id="GO:0005524">
    <property type="term" value="F:ATP binding"/>
    <property type="evidence" value="ECO:0007669"/>
    <property type="project" value="UniProtKB-KW"/>
</dbReference>
<dbReference type="GO" id="GO:0006003">
    <property type="term" value="P:fructose 2,6-bisphosphate metabolic process"/>
    <property type="evidence" value="ECO:0007669"/>
    <property type="project" value="InterPro"/>
</dbReference>
<dbReference type="Pfam" id="PF01591">
    <property type="entry name" value="6PF2K"/>
    <property type="match status" value="1"/>
</dbReference>
<dbReference type="AlphaFoldDB" id="A0A316UFI4"/>
<organism evidence="16 17">
    <name type="scientific">Pseudomicrostroma glucosiphilum</name>
    <dbReference type="NCBI Taxonomy" id="1684307"/>
    <lineage>
        <taxon>Eukaryota</taxon>
        <taxon>Fungi</taxon>
        <taxon>Dikarya</taxon>
        <taxon>Basidiomycota</taxon>
        <taxon>Ustilaginomycotina</taxon>
        <taxon>Exobasidiomycetes</taxon>
        <taxon>Microstromatales</taxon>
        <taxon>Microstromatales incertae sedis</taxon>
        <taxon>Pseudomicrostroma</taxon>
    </lineage>
</organism>
<dbReference type="GeneID" id="37013175"/>
<dbReference type="EMBL" id="KZ819321">
    <property type="protein sequence ID" value="PWN24077.1"/>
    <property type="molecule type" value="Genomic_DNA"/>
</dbReference>
<dbReference type="InterPro" id="IPR013785">
    <property type="entry name" value="Aldolase_TIM"/>
</dbReference>
<evidence type="ECO:0000256" key="3">
    <source>
        <dbReference type="ARBA" id="ARBA00009667"/>
    </source>
</evidence>
<dbReference type="InterPro" id="IPR011060">
    <property type="entry name" value="RibuloseP-bd_barrel"/>
</dbReference>
<dbReference type="SUPFAM" id="SSF53254">
    <property type="entry name" value="Phosphoglycerate mutase-like"/>
    <property type="match status" value="1"/>
</dbReference>
<evidence type="ECO:0000256" key="6">
    <source>
        <dbReference type="ARBA" id="ARBA00022605"/>
    </source>
</evidence>
<dbReference type="GO" id="GO:0003873">
    <property type="term" value="F:6-phosphofructo-2-kinase activity"/>
    <property type="evidence" value="ECO:0007669"/>
    <property type="project" value="InterPro"/>
</dbReference>
<dbReference type="GO" id="GO:0005829">
    <property type="term" value="C:cytosol"/>
    <property type="evidence" value="ECO:0007669"/>
    <property type="project" value="TreeGrafter"/>
</dbReference>
<dbReference type="Gene3D" id="3.40.50.1240">
    <property type="entry name" value="Phosphoglycerate mutase-like"/>
    <property type="match status" value="1"/>
</dbReference>
<evidence type="ECO:0000256" key="1">
    <source>
        <dbReference type="ARBA" id="ARBA00000901"/>
    </source>
</evidence>
<evidence type="ECO:0000256" key="8">
    <source>
        <dbReference type="ARBA" id="ARBA00022840"/>
    </source>
</evidence>
<comment type="catalytic activity">
    <reaction evidence="1">
        <text>1-(5-phospho-beta-D-ribosyl)-5-[(5-phospho-beta-D-ribosylamino)methylideneamino]imidazole-4-carboxamide = 5-[(5-phospho-1-deoxy-D-ribulos-1-ylimino)methylamino]-1-(5-phospho-beta-D-ribosyl)imidazole-4-carboxamide</text>
        <dbReference type="Rhea" id="RHEA:15469"/>
        <dbReference type="ChEBI" id="CHEBI:58435"/>
        <dbReference type="ChEBI" id="CHEBI:58525"/>
        <dbReference type="EC" id="5.3.1.16"/>
    </reaction>
</comment>
<dbReference type="Gene3D" id="3.40.50.300">
    <property type="entry name" value="P-loop containing nucleotide triphosphate hydrolases"/>
    <property type="match status" value="1"/>
</dbReference>
<dbReference type="InterPro" id="IPR006062">
    <property type="entry name" value="His_biosynth"/>
</dbReference>
<dbReference type="PANTHER" id="PTHR10606:SF39">
    <property type="entry name" value="6-PHOSPHOFRUCTO-2-KINASE_FRUCTOSE-2,6-BISPHOSPHATASE YLR345W-RELATED"/>
    <property type="match status" value="1"/>
</dbReference>
<evidence type="ECO:0000259" key="15">
    <source>
        <dbReference type="Pfam" id="PF01591"/>
    </source>
</evidence>
<dbReference type="InterPro" id="IPR029033">
    <property type="entry name" value="His_PPase_superfam"/>
</dbReference>
<dbReference type="GO" id="GO:0006000">
    <property type="term" value="P:fructose metabolic process"/>
    <property type="evidence" value="ECO:0007669"/>
    <property type="project" value="InterPro"/>
</dbReference>